<accession>A0A9P6QGY6</accession>
<feature type="region of interest" description="Disordered" evidence="2">
    <location>
        <begin position="419"/>
        <end position="465"/>
    </location>
</feature>
<dbReference type="Proteomes" id="UP000807716">
    <property type="component" value="Unassembled WGS sequence"/>
</dbReference>
<dbReference type="AlphaFoldDB" id="A0A9P6QGY6"/>
<dbReference type="InterPro" id="IPR050561">
    <property type="entry name" value="PTP"/>
</dbReference>
<reference evidence="4" key="1">
    <citation type="journal article" date="2020" name="Fungal Divers.">
        <title>Resolving the Mortierellaceae phylogeny through synthesis of multi-gene phylogenetics and phylogenomics.</title>
        <authorList>
            <person name="Vandepol N."/>
            <person name="Liber J."/>
            <person name="Desiro A."/>
            <person name="Na H."/>
            <person name="Kennedy M."/>
            <person name="Barry K."/>
            <person name="Grigoriev I.V."/>
            <person name="Miller A.N."/>
            <person name="O'Donnell K."/>
            <person name="Stajich J.E."/>
            <person name="Bonito G."/>
        </authorList>
    </citation>
    <scope>NUCLEOTIDE SEQUENCE</scope>
    <source>
        <strain evidence="4">BC1065</strain>
    </source>
</reference>
<dbReference type="PROSITE" id="PS50056">
    <property type="entry name" value="TYR_PHOSPHATASE_2"/>
    <property type="match status" value="1"/>
</dbReference>
<feature type="domain" description="Tyrosine specific protein phosphatases" evidence="3">
    <location>
        <begin position="271"/>
        <end position="337"/>
    </location>
</feature>
<evidence type="ECO:0000259" key="3">
    <source>
        <dbReference type="PROSITE" id="PS50056"/>
    </source>
</evidence>
<feature type="compositionally biased region" description="Polar residues" evidence="2">
    <location>
        <begin position="455"/>
        <end position="465"/>
    </location>
</feature>
<dbReference type="InterPro" id="IPR029021">
    <property type="entry name" value="Prot-tyrosine_phosphatase-like"/>
</dbReference>
<protein>
    <recommendedName>
        <fullName evidence="3">Tyrosine specific protein phosphatases domain-containing protein</fullName>
    </recommendedName>
</protein>
<comment type="caution">
    <text evidence="4">The sequence shown here is derived from an EMBL/GenBank/DDBJ whole genome shotgun (WGS) entry which is preliminary data.</text>
</comment>
<sequence>MDKTTNSAYRTSSTNGGSAISAAAADIQKLPAPRPSPPLEMSGPPGSIAAAPAPTPPPAPSSSSLFGVMHNQYHPSTMTASPYDYDAYRMAINDLSGYRSSSSRTPTTTYKNSITHPINVSWMIPSWLNVLLQEDMRLPKGVRDLNDLADRERLPDLMTPSLEEALARAQQRYPNWRPRGNMGLCSCPGKKVRLDGPVNGRAKIERDLDLDFARLQQLGCKRVICCLFDEELAFLGSPFPQYLQAATNHGIDVVRIPMVEGSTPETFIEMEAVLDKIDETTKAGDSVIAHCRGGVGRAAVVACCWMLRQGLIQDNRSVIAWVRRYRTSKAIETDEQEFYLEGYHIWKTTNGHPAFAKHFEDELMLRRRRKEDFQLRARQAQELDIARAQRKAFQEEEDVEQRERELRVEAALEEKRLAATAPLPGQAFSASSLPPPRESMVPDNEFDFSLAASPVPTSLQRQPGQ</sequence>
<gene>
    <name evidence="4" type="ORF">DFQ27_009789</name>
</gene>
<feature type="compositionally biased region" description="Low complexity" evidence="2">
    <location>
        <begin position="42"/>
        <end position="52"/>
    </location>
</feature>
<dbReference type="Gene3D" id="3.90.190.10">
    <property type="entry name" value="Protein tyrosine phosphatase superfamily"/>
    <property type="match status" value="1"/>
</dbReference>
<dbReference type="InterPro" id="IPR000387">
    <property type="entry name" value="Tyr_Pase_dom"/>
</dbReference>
<dbReference type="EMBL" id="JAAAJB010000094">
    <property type="protein sequence ID" value="KAG0266413.1"/>
    <property type="molecule type" value="Genomic_DNA"/>
</dbReference>
<evidence type="ECO:0000256" key="2">
    <source>
        <dbReference type="SAM" id="MobiDB-lite"/>
    </source>
</evidence>
<dbReference type="PANTHER" id="PTHR23339">
    <property type="entry name" value="TYROSINE SPECIFIC PROTEIN PHOSPHATASE AND DUAL SPECIFICITY PROTEIN PHOSPHATASE"/>
    <property type="match status" value="1"/>
</dbReference>
<keyword evidence="1" id="KW-0175">Coiled coil</keyword>
<dbReference type="SUPFAM" id="SSF52799">
    <property type="entry name" value="(Phosphotyrosine protein) phosphatases II"/>
    <property type="match status" value="1"/>
</dbReference>
<feature type="region of interest" description="Disordered" evidence="2">
    <location>
        <begin position="1"/>
        <end position="63"/>
    </location>
</feature>
<proteinExistence type="predicted"/>
<organism evidence="4 5">
    <name type="scientific">Actinomortierella ambigua</name>
    <dbReference type="NCBI Taxonomy" id="1343610"/>
    <lineage>
        <taxon>Eukaryota</taxon>
        <taxon>Fungi</taxon>
        <taxon>Fungi incertae sedis</taxon>
        <taxon>Mucoromycota</taxon>
        <taxon>Mortierellomycotina</taxon>
        <taxon>Mortierellomycetes</taxon>
        <taxon>Mortierellales</taxon>
        <taxon>Mortierellaceae</taxon>
        <taxon>Actinomortierella</taxon>
    </lineage>
</organism>
<keyword evidence="5" id="KW-1185">Reference proteome</keyword>
<evidence type="ECO:0000256" key="1">
    <source>
        <dbReference type="SAM" id="Coils"/>
    </source>
</evidence>
<dbReference type="Pfam" id="PF22785">
    <property type="entry name" value="Tc-R-P"/>
    <property type="match status" value="1"/>
</dbReference>
<feature type="compositionally biased region" description="Low complexity" evidence="2">
    <location>
        <begin position="11"/>
        <end position="25"/>
    </location>
</feature>
<feature type="compositionally biased region" description="Polar residues" evidence="2">
    <location>
        <begin position="1"/>
        <end position="10"/>
    </location>
</feature>
<name>A0A9P6QGY6_9FUNG</name>
<evidence type="ECO:0000313" key="4">
    <source>
        <dbReference type="EMBL" id="KAG0266413.1"/>
    </source>
</evidence>
<evidence type="ECO:0000313" key="5">
    <source>
        <dbReference type="Proteomes" id="UP000807716"/>
    </source>
</evidence>
<feature type="coiled-coil region" evidence="1">
    <location>
        <begin position="376"/>
        <end position="405"/>
    </location>
</feature>
<dbReference type="OrthoDB" id="266663at2759"/>